<organism evidence="1 2">
    <name type="scientific">Rhododendron molle</name>
    <name type="common">Chinese azalea</name>
    <name type="synonym">Azalea mollis</name>
    <dbReference type="NCBI Taxonomy" id="49168"/>
    <lineage>
        <taxon>Eukaryota</taxon>
        <taxon>Viridiplantae</taxon>
        <taxon>Streptophyta</taxon>
        <taxon>Embryophyta</taxon>
        <taxon>Tracheophyta</taxon>
        <taxon>Spermatophyta</taxon>
        <taxon>Magnoliopsida</taxon>
        <taxon>eudicotyledons</taxon>
        <taxon>Gunneridae</taxon>
        <taxon>Pentapetalae</taxon>
        <taxon>asterids</taxon>
        <taxon>Ericales</taxon>
        <taxon>Ericaceae</taxon>
        <taxon>Ericoideae</taxon>
        <taxon>Rhodoreae</taxon>
        <taxon>Rhododendron</taxon>
    </lineage>
</organism>
<evidence type="ECO:0000313" key="2">
    <source>
        <dbReference type="Proteomes" id="UP001062846"/>
    </source>
</evidence>
<dbReference type="EMBL" id="CM046391">
    <property type="protein sequence ID" value="KAI8561564.1"/>
    <property type="molecule type" value="Genomic_DNA"/>
</dbReference>
<keyword evidence="2" id="KW-1185">Reference proteome</keyword>
<name>A0ACC0P946_RHOML</name>
<comment type="caution">
    <text evidence="1">The sequence shown here is derived from an EMBL/GenBank/DDBJ whole genome shotgun (WGS) entry which is preliminary data.</text>
</comment>
<protein>
    <submittedName>
        <fullName evidence="1">Uncharacterized protein</fullName>
    </submittedName>
</protein>
<accession>A0ACC0P946</accession>
<reference evidence="1" key="1">
    <citation type="submission" date="2022-02" db="EMBL/GenBank/DDBJ databases">
        <title>Plant Genome Project.</title>
        <authorList>
            <person name="Zhang R.-G."/>
        </authorList>
    </citation>
    <scope>NUCLEOTIDE SEQUENCE</scope>
    <source>
        <strain evidence="1">AT1</strain>
    </source>
</reference>
<evidence type="ECO:0000313" key="1">
    <source>
        <dbReference type="EMBL" id="KAI8561564.1"/>
    </source>
</evidence>
<dbReference type="Proteomes" id="UP001062846">
    <property type="component" value="Chromosome 4"/>
</dbReference>
<gene>
    <name evidence="1" type="ORF">RHMOL_Rhmol04G0350000</name>
</gene>
<proteinExistence type="predicted"/>
<sequence>MNERSCLVMQYMPSWASNIQEQASNPFQIPLEILHCIISDVVFLLDPHNHPCFSNILQALSNPKPLNLCSSSVNCFSSQNFTNLLLIVSKKFISIGDAGWDESVAVLGYESGEMRDAGGNRLTVMPVVVRKWLLATGEAIDGGNRSTVMPVVVRKWLLATGEAIDGGNRSTVMPVLFQTSWKQLEEGMQNSVPIEIALKIASSLQASDPAIVFHFTFYMINFFFLTDVVQQFSCTESIDVGQYLSAIEGMCLKELGFKDVQMFFFKPNLSVLINLMGLHYCISWLGVPTAYVGEALDSCKISEREVCVQRLKIPRGFCGFGYICRTFSLADIASGNEDTVRGLLRRRVPITEPYRVQISVVKPDTPRSANFPPL</sequence>